<dbReference type="PANTHER" id="PTHR43278">
    <property type="entry name" value="NAD(P)H-DEPENDENT FMN-CONTAINING OXIDOREDUCTASE YWQN-RELATED"/>
    <property type="match status" value="1"/>
</dbReference>
<proteinExistence type="predicted"/>
<accession>A0ABT1Z5Z0</accession>
<evidence type="ECO:0000256" key="2">
    <source>
        <dbReference type="ARBA" id="ARBA00022643"/>
    </source>
</evidence>
<dbReference type="Pfam" id="PF03358">
    <property type="entry name" value="FMN_red"/>
    <property type="match status" value="1"/>
</dbReference>
<dbReference type="InterPro" id="IPR005025">
    <property type="entry name" value="FMN_Rdtase-like_dom"/>
</dbReference>
<keyword evidence="1" id="KW-0285">Flavoprotein</keyword>
<name>A0ABT1Z5Z0_9ACTN</name>
<dbReference type="EMBL" id="JANSKA010000001">
    <property type="protein sequence ID" value="MCR9035624.1"/>
    <property type="molecule type" value="Genomic_DNA"/>
</dbReference>
<dbReference type="Gene3D" id="3.40.50.360">
    <property type="match status" value="1"/>
</dbReference>
<keyword evidence="2" id="KW-0288">FMN</keyword>
<evidence type="ECO:0000256" key="1">
    <source>
        <dbReference type="ARBA" id="ARBA00022630"/>
    </source>
</evidence>
<gene>
    <name evidence="4" type="ORF">NVS32_01435</name>
</gene>
<organism evidence="4 5">
    <name type="scientific">Tractidigestivibacter montrealensis</name>
    <dbReference type="NCBI Taxonomy" id="2972466"/>
    <lineage>
        <taxon>Bacteria</taxon>
        <taxon>Bacillati</taxon>
        <taxon>Actinomycetota</taxon>
        <taxon>Coriobacteriia</taxon>
        <taxon>Coriobacteriales</taxon>
        <taxon>Atopobiaceae</taxon>
        <taxon>Tractidigestivibacter</taxon>
    </lineage>
</organism>
<keyword evidence="5" id="KW-1185">Reference proteome</keyword>
<dbReference type="SUPFAM" id="SSF52218">
    <property type="entry name" value="Flavoproteins"/>
    <property type="match status" value="1"/>
</dbReference>
<evidence type="ECO:0000313" key="5">
    <source>
        <dbReference type="Proteomes" id="UP001204320"/>
    </source>
</evidence>
<evidence type="ECO:0000313" key="4">
    <source>
        <dbReference type="EMBL" id="MCR9035624.1"/>
    </source>
</evidence>
<dbReference type="InterPro" id="IPR051796">
    <property type="entry name" value="ISF_SsuE-like"/>
</dbReference>
<dbReference type="PANTHER" id="PTHR43278:SF3">
    <property type="entry name" value="IRON-SULFUR FLAVOPROTEIN MJ0731"/>
    <property type="match status" value="1"/>
</dbReference>
<dbReference type="Proteomes" id="UP001204320">
    <property type="component" value="Unassembled WGS sequence"/>
</dbReference>
<sequence length="213" mass="23138">MSAIKILGICGSPRRKSAYTALKAALDSASAADPNVECELVELRGKKFSLCVHCNQCLRKGSDRCTVFQDDMTPLYDKFYEADGVIVASPVYEMNVTAQTAAFFDRFRSAWKRGIDDPEFFVRKVGAGLAVGGTRNGGQEMTVDAINHFFLAQGMTLVTGGNGMYTGAMLWNPGDGSTDMDDPAGMENARVLGRKVAVMARVMKEANLWNLQA</sequence>
<protein>
    <submittedName>
        <fullName evidence="4">Flavodoxin family protein</fullName>
    </submittedName>
</protein>
<evidence type="ECO:0000259" key="3">
    <source>
        <dbReference type="Pfam" id="PF03358"/>
    </source>
</evidence>
<comment type="caution">
    <text evidence="4">The sequence shown here is derived from an EMBL/GenBank/DDBJ whole genome shotgun (WGS) entry which is preliminary data.</text>
</comment>
<dbReference type="RefSeq" id="WP_258498418.1">
    <property type="nucleotide sequence ID" value="NZ_JANSKA010000001.1"/>
</dbReference>
<reference evidence="4 5" key="1">
    <citation type="submission" date="2022-08" db="EMBL/GenBank/DDBJ databases">
        <title>Tractidigestivibacter montrealensis type strain KD21.</title>
        <authorList>
            <person name="Diop K."/>
            <person name="Richard C."/>
            <person name="Routy B."/>
        </authorList>
    </citation>
    <scope>NUCLEOTIDE SEQUENCE [LARGE SCALE GENOMIC DNA]</scope>
    <source>
        <strain evidence="4 5">KD21</strain>
    </source>
</reference>
<dbReference type="InterPro" id="IPR029039">
    <property type="entry name" value="Flavoprotein-like_sf"/>
</dbReference>
<feature type="domain" description="NADPH-dependent FMN reductase-like" evidence="3">
    <location>
        <begin position="4"/>
        <end position="160"/>
    </location>
</feature>